<dbReference type="Proteomes" id="UP001152087">
    <property type="component" value="Unassembled WGS sequence"/>
</dbReference>
<feature type="domain" description="BZIP" evidence="2">
    <location>
        <begin position="48"/>
        <end position="63"/>
    </location>
</feature>
<feature type="compositionally biased region" description="Polar residues" evidence="1">
    <location>
        <begin position="24"/>
        <end position="33"/>
    </location>
</feature>
<feature type="compositionally biased region" description="Basic and acidic residues" evidence="1">
    <location>
        <begin position="34"/>
        <end position="43"/>
    </location>
</feature>
<dbReference type="InterPro" id="IPR004827">
    <property type="entry name" value="bZIP"/>
</dbReference>
<dbReference type="InterPro" id="IPR046347">
    <property type="entry name" value="bZIP_sf"/>
</dbReference>
<reference evidence="3" key="1">
    <citation type="submission" date="2022-09" db="EMBL/GenBank/DDBJ databases">
        <title>Fusarium specimens isolated from Avocado Roots.</title>
        <authorList>
            <person name="Stajich J."/>
            <person name="Roper C."/>
            <person name="Heimlech-Rivalta G."/>
        </authorList>
    </citation>
    <scope>NUCLEOTIDE SEQUENCE</scope>
    <source>
        <strain evidence="3">A02</strain>
    </source>
</reference>
<dbReference type="GO" id="GO:0003700">
    <property type="term" value="F:DNA-binding transcription factor activity"/>
    <property type="evidence" value="ECO:0007669"/>
    <property type="project" value="InterPro"/>
</dbReference>
<gene>
    <name evidence="3" type="ORF">NW755_014081</name>
</gene>
<accession>A0A9W8QUU2</accession>
<name>A0A9W8QUU2_9HYPO</name>
<dbReference type="PANTHER" id="PTHR39607">
    <property type="entry name" value="XANTHOCILLIN BIOSYNTHESIS CLUSTER TRANSCRIPTION FACTOR XANC-RELATED"/>
    <property type="match status" value="1"/>
</dbReference>
<protein>
    <recommendedName>
        <fullName evidence="2">BZIP domain-containing protein</fullName>
    </recommendedName>
</protein>
<dbReference type="AlphaFoldDB" id="A0A9W8QUU2"/>
<dbReference type="OrthoDB" id="194358at2759"/>
<evidence type="ECO:0000256" key="1">
    <source>
        <dbReference type="SAM" id="MobiDB-lite"/>
    </source>
</evidence>
<keyword evidence="4" id="KW-1185">Reference proteome</keyword>
<comment type="caution">
    <text evidence="3">The sequence shown here is derived from an EMBL/GenBank/DDBJ whole genome shotgun (WGS) entry which is preliminary data.</text>
</comment>
<evidence type="ECO:0000313" key="4">
    <source>
        <dbReference type="Proteomes" id="UP001152087"/>
    </source>
</evidence>
<dbReference type="PANTHER" id="PTHR39607:SF1">
    <property type="entry name" value="B-ZIP TRANSCRIPTION FACTOR (EUROFUNG)"/>
    <property type="match status" value="1"/>
</dbReference>
<feature type="compositionally biased region" description="Basic residues" evidence="1">
    <location>
        <begin position="86"/>
        <end position="97"/>
    </location>
</feature>
<proteinExistence type="predicted"/>
<dbReference type="SUPFAM" id="SSF57959">
    <property type="entry name" value="Leucine zipper domain"/>
    <property type="match status" value="1"/>
</dbReference>
<feature type="compositionally biased region" description="Basic and acidic residues" evidence="1">
    <location>
        <begin position="72"/>
        <end position="85"/>
    </location>
</feature>
<evidence type="ECO:0000313" key="3">
    <source>
        <dbReference type="EMBL" id="KAJ4177047.1"/>
    </source>
</evidence>
<feature type="region of interest" description="Disordered" evidence="1">
    <location>
        <begin position="233"/>
        <end position="264"/>
    </location>
</feature>
<evidence type="ECO:0000259" key="2">
    <source>
        <dbReference type="PROSITE" id="PS00036"/>
    </source>
</evidence>
<dbReference type="EMBL" id="JAOQAV010000133">
    <property type="protein sequence ID" value="KAJ4177047.1"/>
    <property type="molecule type" value="Genomic_DNA"/>
</dbReference>
<sequence>MSILMTQTACAYTAAPPSPKQHSRTSSAFSTSAKPDEDWTKISDLVERRRIQNRIAQRNYRKKLKQRLEDLERRAGFSSDSESKEKPHRITKSKRSSSKPWKPQPCTDAKPVVSQGQFTYPMVPTDGLFPGIYSPRAHSDSPTQFASSTYSASDKILLAPNDPAQAYPTMAIGDAYHNYTLASIVPMMFPSIIHASAAIECEPYQAGDELAISATYHYTPPMSFNAPCPYDQPNFHTPDSSDHSSDCSEAGYEYPTEPLSMPNRPGPIHPQRETEDYIYNFHLDPAKTTTMTKT</sequence>
<feature type="region of interest" description="Disordered" evidence="1">
    <location>
        <begin position="72"/>
        <end position="112"/>
    </location>
</feature>
<dbReference type="CDD" id="cd14688">
    <property type="entry name" value="bZIP_YAP"/>
    <property type="match status" value="1"/>
</dbReference>
<dbReference type="PROSITE" id="PS00036">
    <property type="entry name" value="BZIP_BASIC"/>
    <property type="match status" value="1"/>
</dbReference>
<feature type="region of interest" description="Disordered" evidence="1">
    <location>
        <begin position="13"/>
        <end position="43"/>
    </location>
</feature>
<organism evidence="3 4">
    <name type="scientific">Fusarium falciforme</name>
    <dbReference type="NCBI Taxonomy" id="195108"/>
    <lineage>
        <taxon>Eukaryota</taxon>
        <taxon>Fungi</taxon>
        <taxon>Dikarya</taxon>
        <taxon>Ascomycota</taxon>
        <taxon>Pezizomycotina</taxon>
        <taxon>Sordariomycetes</taxon>
        <taxon>Hypocreomycetidae</taxon>
        <taxon>Hypocreales</taxon>
        <taxon>Nectriaceae</taxon>
        <taxon>Fusarium</taxon>
        <taxon>Fusarium solani species complex</taxon>
    </lineage>
</organism>
<dbReference type="InterPro" id="IPR052635">
    <property type="entry name" value="Sec_Metab_Biosynth_Reg"/>
</dbReference>